<proteinExistence type="predicted"/>
<feature type="compositionally biased region" description="Basic and acidic residues" evidence="1">
    <location>
        <begin position="88"/>
        <end position="98"/>
    </location>
</feature>
<feature type="region of interest" description="Disordered" evidence="1">
    <location>
        <begin position="81"/>
        <end position="123"/>
    </location>
</feature>
<dbReference type="InterPro" id="IPR011257">
    <property type="entry name" value="DNA_glycosylase"/>
</dbReference>
<dbReference type="EMBL" id="HBEA01014335">
    <property type="protein sequence ID" value="CAD8261460.1"/>
    <property type="molecule type" value="Transcribed_RNA"/>
</dbReference>
<name>A0A7R9UBY5_9STRA</name>
<evidence type="ECO:0000256" key="1">
    <source>
        <dbReference type="SAM" id="MobiDB-lite"/>
    </source>
</evidence>
<organism evidence="2">
    <name type="scientific">Pinguiococcus pyrenoidosus</name>
    <dbReference type="NCBI Taxonomy" id="172671"/>
    <lineage>
        <taxon>Eukaryota</taxon>
        <taxon>Sar</taxon>
        <taxon>Stramenopiles</taxon>
        <taxon>Ochrophyta</taxon>
        <taxon>Pinguiophyceae</taxon>
        <taxon>Pinguiochrysidales</taxon>
        <taxon>Pinguiochrysidaceae</taxon>
        <taxon>Pinguiococcus</taxon>
    </lineage>
</organism>
<dbReference type="Gene3D" id="1.10.340.30">
    <property type="entry name" value="Hypothetical protein, domain 2"/>
    <property type="match status" value="1"/>
</dbReference>
<gene>
    <name evidence="2" type="ORF">PPYR1160_LOCUS10962</name>
</gene>
<dbReference type="SUPFAM" id="SSF48150">
    <property type="entry name" value="DNA-glycosylase"/>
    <property type="match status" value="1"/>
</dbReference>
<protein>
    <submittedName>
        <fullName evidence="2">Uncharacterized protein</fullName>
    </submittedName>
</protein>
<evidence type="ECO:0000313" key="2">
    <source>
        <dbReference type="EMBL" id="CAD8261460.1"/>
    </source>
</evidence>
<dbReference type="GO" id="GO:0003824">
    <property type="term" value="F:catalytic activity"/>
    <property type="evidence" value="ECO:0007669"/>
    <property type="project" value="InterPro"/>
</dbReference>
<dbReference type="AlphaFoldDB" id="A0A7R9UBY5"/>
<reference evidence="2" key="1">
    <citation type="submission" date="2021-01" db="EMBL/GenBank/DDBJ databases">
        <authorList>
            <person name="Corre E."/>
            <person name="Pelletier E."/>
            <person name="Niang G."/>
            <person name="Scheremetjew M."/>
            <person name="Finn R."/>
            <person name="Kale V."/>
            <person name="Holt S."/>
            <person name="Cochrane G."/>
            <person name="Meng A."/>
            <person name="Brown T."/>
            <person name="Cohen L."/>
        </authorList>
    </citation>
    <scope>NUCLEOTIDE SEQUENCE</scope>
    <source>
        <strain evidence="2">CCMP2078</strain>
    </source>
</reference>
<sequence>MAKPSALRLLLQPLGLANKRCVALVKFARDFCEQDWNGDARKLFSCGQYAKDAYDMFVRREMPEEPPQDLELRKYWRWKTSKQGSGGRIDDTPRARDVHKPKRERSRGTERCRRTSRHFSTPT</sequence>
<dbReference type="GO" id="GO:0006281">
    <property type="term" value="P:DNA repair"/>
    <property type="evidence" value="ECO:0007669"/>
    <property type="project" value="InterPro"/>
</dbReference>
<accession>A0A7R9UBY5</accession>